<proteinExistence type="predicted"/>
<reference evidence="1" key="1">
    <citation type="submission" date="2021-06" db="EMBL/GenBank/DDBJ databases">
        <authorList>
            <person name="Kallberg Y."/>
            <person name="Tangrot J."/>
            <person name="Rosling A."/>
        </authorList>
    </citation>
    <scope>NUCLEOTIDE SEQUENCE</scope>
    <source>
        <strain evidence="1">MA461A</strain>
    </source>
</reference>
<dbReference type="Proteomes" id="UP000789920">
    <property type="component" value="Unassembled WGS sequence"/>
</dbReference>
<dbReference type="EMBL" id="CAJVQC010094072">
    <property type="protein sequence ID" value="CAG8827584.1"/>
    <property type="molecule type" value="Genomic_DNA"/>
</dbReference>
<evidence type="ECO:0000313" key="1">
    <source>
        <dbReference type="EMBL" id="CAG8827584.1"/>
    </source>
</evidence>
<evidence type="ECO:0000313" key="2">
    <source>
        <dbReference type="Proteomes" id="UP000789920"/>
    </source>
</evidence>
<keyword evidence="2" id="KW-1185">Reference proteome</keyword>
<name>A0ACA9S850_9GLOM</name>
<sequence>LEQMILNYTTITAALTVQAASTDPCKSRVPCRRVNSQRNPGITCFRCGEHSYYAMDCNINFTEAEYDSGIEEEEIYTARHQSY</sequence>
<comment type="caution">
    <text evidence="1">The sequence shown here is derived from an EMBL/GenBank/DDBJ whole genome shotgun (WGS) entry which is preliminary data.</text>
</comment>
<feature type="non-terminal residue" evidence="1">
    <location>
        <position position="1"/>
    </location>
</feature>
<feature type="non-terminal residue" evidence="1">
    <location>
        <position position="83"/>
    </location>
</feature>
<gene>
    <name evidence="1" type="ORF">RPERSI_LOCUS27012</name>
</gene>
<organism evidence="1 2">
    <name type="scientific">Racocetra persica</name>
    <dbReference type="NCBI Taxonomy" id="160502"/>
    <lineage>
        <taxon>Eukaryota</taxon>
        <taxon>Fungi</taxon>
        <taxon>Fungi incertae sedis</taxon>
        <taxon>Mucoromycota</taxon>
        <taxon>Glomeromycotina</taxon>
        <taxon>Glomeromycetes</taxon>
        <taxon>Diversisporales</taxon>
        <taxon>Gigasporaceae</taxon>
        <taxon>Racocetra</taxon>
    </lineage>
</organism>
<protein>
    <submittedName>
        <fullName evidence="1">35291_t:CDS:1</fullName>
    </submittedName>
</protein>
<accession>A0ACA9S850</accession>